<dbReference type="OrthoDB" id="10261027at2759"/>
<dbReference type="InterPro" id="IPR011009">
    <property type="entry name" value="Kinase-like_dom_sf"/>
</dbReference>
<dbReference type="Gene3D" id="1.10.510.10">
    <property type="entry name" value="Transferase(Phosphotransferase) domain 1"/>
    <property type="match status" value="3"/>
</dbReference>
<dbReference type="EMBL" id="CAJVPK010000026">
    <property type="protein sequence ID" value="CAG8434538.1"/>
    <property type="molecule type" value="Genomic_DNA"/>
</dbReference>
<evidence type="ECO:0000313" key="3">
    <source>
        <dbReference type="Proteomes" id="UP000789706"/>
    </source>
</evidence>
<accession>A0A9N8YIQ1</accession>
<dbReference type="PROSITE" id="PS50011">
    <property type="entry name" value="PROTEIN_KINASE_DOM"/>
    <property type="match status" value="1"/>
</dbReference>
<gene>
    <name evidence="2" type="ORF">DEBURN_LOCUS724</name>
</gene>
<evidence type="ECO:0000259" key="1">
    <source>
        <dbReference type="PROSITE" id="PS50011"/>
    </source>
</evidence>
<dbReference type="Proteomes" id="UP000789706">
    <property type="component" value="Unassembled WGS sequence"/>
</dbReference>
<dbReference type="SUPFAM" id="SSF56112">
    <property type="entry name" value="Protein kinase-like (PK-like)"/>
    <property type="match status" value="1"/>
</dbReference>
<dbReference type="InterPro" id="IPR051681">
    <property type="entry name" value="Ser/Thr_Kinases-Pseudokinases"/>
</dbReference>
<dbReference type="Pfam" id="PF00069">
    <property type="entry name" value="Pkinase"/>
    <property type="match status" value="1"/>
</dbReference>
<dbReference type="PANTHER" id="PTHR44329">
    <property type="entry name" value="SERINE/THREONINE-PROTEIN KINASE TNNI3K-RELATED"/>
    <property type="match status" value="1"/>
</dbReference>
<dbReference type="GO" id="GO:0005524">
    <property type="term" value="F:ATP binding"/>
    <property type="evidence" value="ECO:0007669"/>
    <property type="project" value="InterPro"/>
</dbReference>
<dbReference type="InterPro" id="IPR000719">
    <property type="entry name" value="Prot_kinase_dom"/>
</dbReference>
<reference evidence="2" key="1">
    <citation type="submission" date="2021-06" db="EMBL/GenBank/DDBJ databases">
        <authorList>
            <person name="Kallberg Y."/>
            <person name="Tangrot J."/>
            <person name="Rosling A."/>
        </authorList>
    </citation>
    <scope>NUCLEOTIDE SEQUENCE</scope>
    <source>
        <strain evidence="2">AZ414A</strain>
    </source>
</reference>
<dbReference type="GO" id="GO:0004674">
    <property type="term" value="F:protein serine/threonine kinase activity"/>
    <property type="evidence" value="ECO:0007669"/>
    <property type="project" value="TreeGrafter"/>
</dbReference>
<keyword evidence="3" id="KW-1185">Reference proteome</keyword>
<feature type="domain" description="Protein kinase" evidence="1">
    <location>
        <begin position="1"/>
        <end position="344"/>
    </location>
</feature>
<dbReference type="PANTHER" id="PTHR44329:SF6">
    <property type="entry name" value="RECEPTOR-INTERACTING SERINE_THREONINE-PROTEIN KINASE 1"/>
    <property type="match status" value="1"/>
</dbReference>
<proteinExistence type="predicted"/>
<comment type="caution">
    <text evidence="2">The sequence shown here is derived from an EMBL/GenBank/DDBJ whole genome shotgun (WGS) entry which is preliminary data.</text>
</comment>
<sequence>MSNKDLTRIADDRKIKKFNYNTFEDIKLIACGAFGTVERAYSNILEKDVALKCLHNANNANSSFYKEFMNEHSKNILVHKGKLLIADLGLSRSLDSNSNSLAGGMFAYSDPEYLRNPTSYKRNKPSDIYSLGVLFWEISSGRPPFDKFINLEIYELVKSAWKDDPKQRPTIENICNSLKNNQFEKIYYNSNENDQFIQKVNPNNQLNKFKPMEPYSKDSVSIETSINLANLEIAVLGNPGEPSTISLNSYDQEWLNNELKKFEYNVFENLEDIGENVHNATLMNGTKVTLNSIVVDSMELFVNEGKREIPIEGTPQNYVKIYQDCWNQDPDQRPNIEKVIKDLE</sequence>
<evidence type="ECO:0000313" key="2">
    <source>
        <dbReference type="EMBL" id="CAG8434538.1"/>
    </source>
</evidence>
<protein>
    <submittedName>
        <fullName evidence="2">5345_t:CDS:1</fullName>
    </submittedName>
</protein>
<organism evidence="2 3">
    <name type="scientific">Diversispora eburnea</name>
    <dbReference type="NCBI Taxonomy" id="1213867"/>
    <lineage>
        <taxon>Eukaryota</taxon>
        <taxon>Fungi</taxon>
        <taxon>Fungi incertae sedis</taxon>
        <taxon>Mucoromycota</taxon>
        <taxon>Glomeromycotina</taxon>
        <taxon>Glomeromycetes</taxon>
        <taxon>Diversisporales</taxon>
        <taxon>Diversisporaceae</taxon>
        <taxon>Diversispora</taxon>
    </lineage>
</organism>
<dbReference type="AlphaFoldDB" id="A0A9N8YIQ1"/>
<name>A0A9N8YIQ1_9GLOM</name>